<reference evidence="2 3" key="1">
    <citation type="submission" date="2024-04" db="EMBL/GenBank/DDBJ databases">
        <title>Tritrichomonas musculus Genome.</title>
        <authorList>
            <person name="Alves-Ferreira E."/>
            <person name="Grigg M."/>
            <person name="Lorenzi H."/>
            <person name="Galac M."/>
        </authorList>
    </citation>
    <scope>NUCLEOTIDE SEQUENCE [LARGE SCALE GENOMIC DNA]</scope>
    <source>
        <strain evidence="2 3">EAF2021</strain>
    </source>
</reference>
<gene>
    <name evidence="2" type="ORF">M9Y10_019533</name>
</gene>
<dbReference type="EMBL" id="JAPFFF010000028">
    <property type="protein sequence ID" value="KAK8846960.1"/>
    <property type="molecule type" value="Genomic_DNA"/>
</dbReference>
<dbReference type="Gene3D" id="2.60.120.260">
    <property type="entry name" value="Galactose-binding domain-like"/>
    <property type="match status" value="1"/>
</dbReference>
<dbReference type="Pfam" id="PF00754">
    <property type="entry name" value="F5_F8_type_C"/>
    <property type="match status" value="1"/>
</dbReference>
<feature type="domain" description="F5/8 type C" evidence="1">
    <location>
        <begin position="61"/>
        <end position="187"/>
    </location>
</feature>
<dbReference type="InterPro" id="IPR000421">
    <property type="entry name" value="FA58C"/>
</dbReference>
<evidence type="ECO:0000259" key="1">
    <source>
        <dbReference type="Pfam" id="PF00754"/>
    </source>
</evidence>
<sequence>MIVERSIKDGRSVPDQRYASRYIVKPLPLLYESGKEFQGIVRHLTQKTGGNVHKNGTIEVCSNEYQSESEPWNLLDFDGNNYYCASSQWDVWICYDFKERKVKVTNYSINSIKQYIGHHLKSWVVEVSDDGNNWTQIDEQKDCKKLNGTNLVATFDVKPNDYSRYVRLHNTAEPWGGNNLWFSCLEFYGYIV</sequence>
<organism evidence="2 3">
    <name type="scientific">Tritrichomonas musculus</name>
    <dbReference type="NCBI Taxonomy" id="1915356"/>
    <lineage>
        <taxon>Eukaryota</taxon>
        <taxon>Metamonada</taxon>
        <taxon>Parabasalia</taxon>
        <taxon>Tritrichomonadida</taxon>
        <taxon>Tritrichomonadidae</taxon>
        <taxon>Tritrichomonas</taxon>
    </lineage>
</organism>
<dbReference type="Proteomes" id="UP001470230">
    <property type="component" value="Unassembled WGS sequence"/>
</dbReference>
<evidence type="ECO:0000313" key="3">
    <source>
        <dbReference type="Proteomes" id="UP001470230"/>
    </source>
</evidence>
<proteinExistence type="predicted"/>
<comment type="caution">
    <text evidence="2">The sequence shown here is derived from an EMBL/GenBank/DDBJ whole genome shotgun (WGS) entry which is preliminary data.</text>
</comment>
<name>A0ABR2HGK5_9EUKA</name>
<protein>
    <recommendedName>
        <fullName evidence="1">F5/8 type C domain-containing protein</fullName>
    </recommendedName>
</protein>
<accession>A0ABR2HGK5</accession>
<dbReference type="SUPFAM" id="SSF49785">
    <property type="entry name" value="Galactose-binding domain-like"/>
    <property type="match status" value="1"/>
</dbReference>
<dbReference type="InterPro" id="IPR008979">
    <property type="entry name" value="Galactose-bd-like_sf"/>
</dbReference>
<evidence type="ECO:0000313" key="2">
    <source>
        <dbReference type="EMBL" id="KAK8846960.1"/>
    </source>
</evidence>
<keyword evidence="3" id="KW-1185">Reference proteome</keyword>